<dbReference type="EMBL" id="JACGWL010000003">
    <property type="protein sequence ID" value="KAK4406100.1"/>
    <property type="molecule type" value="Genomic_DNA"/>
</dbReference>
<organism evidence="1 2">
    <name type="scientific">Sesamum angolense</name>
    <dbReference type="NCBI Taxonomy" id="2727404"/>
    <lineage>
        <taxon>Eukaryota</taxon>
        <taxon>Viridiplantae</taxon>
        <taxon>Streptophyta</taxon>
        <taxon>Embryophyta</taxon>
        <taxon>Tracheophyta</taxon>
        <taxon>Spermatophyta</taxon>
        <taxon>Magnoliopsida</taxon>
        <taxon>eudicotyledons</taxon>
        <taxon>Gunneridae</taxon>
        <taxon>Pentapetalae</taxon>
        <taxon>asterids</taxon>
        <taxon>lamiids</taxon>
        <taxon>Lamiales</taxon>
        <taxon>Pedaliaceae</taxon>
        <taxon>Sesamum</taxon>
    </lineage>
</organism>
<reference evidence="1" key="2">
    <citation type="journal article" date="2024" name="Plant">
        <title>Genomic evolution and insights into agronomic trait innovations of Sesamum species.</title>
        <authorList>
            <person name="Miao H."/>
            <person name="Wang L."/>
            <person name="Qu L."/>
            <person name="Liu H."/>
            <person name="Sun Y."/>
            <person name="Le M."/>
            <person name="Wang Q."/>
            <person name="Wei S."/>
            <person name="Zheng Y."/>
            <person name="Lin W."/>
            <person name="Duan Y."/>
            <person name="Cao H."/>
            <person name="Xiong S."/>
            <person name="Wang X."/>
            <person name="Wei L."/>
            <person name="Li C."/>
            <person name="Ma Q."/>
            <person name="Ju M."/>
            <person name="Zhao R."/>
            <person name="Li G."/>
            <person name="Mu C."/>
            <person name="Tian Q."/>
            <person name="Mei H."/>
            <person name="Zhang T."/>
            <person name="Gao T."/>
            <person name="Zhang H."/>
        </authorList>
    </citation>
    <scope>NUCLEOTIDE SEQUENCE</scope>
    <source>
        <strain evidence="1">K16</strain>
    </source>
</reference>
<evidence type="ECO:0000313" key="2">
    <source>
        <dbReference type="Proteomes" id="UP001289374"/>
    </source>
</evidence>
<dbReference type="Proteomes" id="UP001289374">
    <property type="component" value="Unassembled WGS sequence"/>
</dbReference>
<name>A0AAE2C2A8_9LAMI</name>
<reference evidence="1" key="1">
    <citation type="submission" date="2020-06" db="EMBL/GenBank/DDBJ databases">
        <authorList>
            <person name="Li T."/>
            <person name="Hu X."/>
            <person name="Zhang T."/>
            <person name="Song X."/>
            <person name="Zhang H."/>
            <person name="Dai N."/>
            <person name="Sheng W."/>
            <person name="Hou X."/>
            <person name="Wei L."/>
        </authorList>
    </citation>
    <scope>NUCLEOTIDE SEQUENCE</scope>
    <source>
        <strain evidence="1">K16</strain>
        <tissue evidence="1">Leaf</tissue>
    </source>
</reference>
<dbReference type="SUPFAM" id="SSF48403">
    <property type="entry name" value="Ankyrin repeat"/>
    <property type="match status" value="1"/>
</dbReference>
<dbReference type="Gene3D" id="1.25.40.20">
    <property type="entry name" value="Ankyrin repeat-containing domain"/>
    <property type="match status" value="1"/>
</dbReference>
<protein>
    <submittedName>
        <fullName evidence="1">Uncharacterized protein</fullName>
    </submittedName>
</protein>
<dbReference type="Pfam" id="PF12796">
    <property type="entry name" value="Ank_2"/>
    <property type="match status" value="1"/>
</dbReference>
<comment type="caution">
    <text evidence="1">The sequence shown here is derived from an EMBL/GenBank/DDBJ whole genome shotgun (WGS) entry which is preliminary data.</text>
</comment>
<sequence>MIAFIEKNVGHVSLPVVLSMQNANGDTPLHLAAAVGWVEICECIASKHRDLITIRNTKGETPLFIAAHHGKLQAFLCQHELYNDKKD</sequence>
<dbReference type="AlphaFoldDB" id="A0AAE2C2A8"/>
<dbReference type="InterPro" id="IPR036770">
    <property type="entry name" value="Ankyrin_rpt-contain_sf"/>
</dbReference>
<dbReference type="InterPro" id="IPR002110">
    <property type="entry name" value="Ankyrin_rpt"/>
</dbReference>
<evidence type="ECO:0000313" key="1">
    <source>
        <dbReference type="EMBL" id="KAK4406100.1"/>
    </source>
</evidence>
<dbReference type="PANTHER" id="PTHR24121">
    <property type="entry name" value="NO MECHANORECEPTOR POTENTIAL C, ISOFORM D-RELATED"/>
    <property type="match status" value="1"/>
</dbReference>
<gene>
    <name evidence="1" type="ORF">Sango_0616500</name>
</gene>
<accession>A0AAE2C2A8</accession>
<keyword evidence="2" id="KW-1185">Reference proteome</keyword>
<proteinExistence type="predicted"/>
<dbReference type="PANTHER" id="PTHR24121:SF15">
    <property type="entry name" value="ANKYRIN REPEAT PROTEIN"/>
    <property type="match status" value="1"/>
</dbReference>